<dbReference type="AlphaFoldDB" id="A0A939K013"/>
<name>A0A939K013_9BACT</name>
<sequence length="164" mass="19281">MNYEFAYVSGTQNSYTFQTTKLVVYEIKFTHTPYLFGEDSLLAPYVYEFSIIVADNPTGLNPVFDERTSHTVAAIFTHFYEQSDELITIYICDSSDGRQLTRQRKFNYWFYYFVKDDFVKYDDIIRDADGEKYPVSLILKERNPYKSQIVSEFIAIISGYNSDK</sequence>
<accession>A0A939K013</accession>
<evidence type="ECO:0000313" key="2">
    <source>
        <dbReference type="Proteomes" id="UP000664795"/>
    </source>
</evidence>
<reference evidence="1 2" key="1">
    <citation type="submission" date="2021-03" db="EMBL/GenBank/DDBJ databases">
        <title>Fibrella sp. HMF5036 genome sequencing and assembly.</title>
        <authorList>
            <person name="Kang H."/>
            <person name="Kim H."/>
            <person name="Bae S."/>
            <person name="Joh K."/>
        </authorList>
    </citation>
    <scope>NUCLEOTIDE SEQUENCE [LARGE SCALE GENOMIC DNA]</scope>
    <source>
        <strain evidence="1 2">HMF5036</strain>
    </source>
</reference>
<protein>
    <submittedName>
        <fullName evidence="1">Uncharacterized protein</fullName>
    </submittedName>
</protein>
<proteinExistence type="predicted"/>
<keyword evidence="2" id="KW-1185">Reference proteome</keyword>
<dbReference type="Pfam" id="PF19666">
    <property type="entry name" value="DUF6169"/>
    <property type="match status" value="1"/>
</dbReference>
<evidence type="ECO:0000313" key="1">
    <source>
        <dbReference type="EMBL" id="MBO0933714.1"/>
    </source>
</evidence>
<organism evidence="1 2">
    <name type="scientific">Fibrella aquatilis</name>
    <dbReference type="NCBI Taxonomy" id="2817059"/>
    <lineage>
        <taxon>Bacteria</taxon>
        <taxon>Pseudomonadati</taxon>
        <taxon>Bacteroidota</taxon>
        <taxon>Cytophagia</taxon>
        <taxon>Cytophagales</taxon>
        <taxon>Spirosomataceae</taxon>
        <taxon>Fibrella</taxon>
    </lineage>
</organism>
<dbReference type="RefSeq" id="WP_207337681.1">
    <property type="nucleotide sequence ID" value="NZ_JAFMYU010000022.1"/>
</dbReference>
<gene>
    <name evidence="1" type="ORF">J2I48_22090</name>
</gene>
<dbReference type="Proteomes" id="UP000664795">
    <property type="component" value="Unassembled WGS sequence"/>
</dbReference>
<dbReference type="InterPro" id="IPR046167">
    <property type="entry name" value="DUF6169"/>
</dbReference>
<dbReference type="EMBL" id="JAFMYU010000022">
    <property type="protein sequence ID" value="MBO0933714.1"/>
    <property type="molecule type" value="Genomic_DNA"/>
</dbReference>
<comment type="caution">
    <text evidence="1">The sequence shown here is derived from an EMBL/GenBank/DDBJ whole genome shotgun (WGS) entry which is preliminary data.</text>
</comment>